<proteinExistence type="predicted"/>
<dbReference type="KEGG" id="cmk:103181825"/>
<dbReference type="InParanoid" id="A0A4W3K8H7"/>
<dbReference type="OMA" id="QKDVWAQ"/>
<dbReference type="GeneTree" id="ENSGT00940000154479"/>
<evidence type="ECO:0000313" key="2">
    <source>
        <dbReference type="Ensembl" id="ENSCMIP00000048486.1"/>
    </source>
</evidence>
<evidence type="ECO:0000256" key="1">
    <source>
        <dbReference type="SAM" id="SignalP"/>
    </source>
</evidence>
<reference evidence="3" key="3">
    <citation type="journal article" date="2014" name="Nature">
        <title>Elephant shark genome provides unique insights into gnathostome evolution.</title>
        <authorList>
            <consortium name="International Elephant Shark Genome Sequencing Consortium"/>
            <person name="Venkatesh B."/>
            <person name="Lee A.P."/>
            <person name="Ravi V."/>
            <person name="Maurya A.K."/>
            <person name="Lian M.M."/>
            <person name="Swann J.B."/>
            <person name="Ohta Y."/>
            <person name="Flajnik M.F."/>
            <person name="Sutoh Y."/>
            <person name="Kasahara M."/>
            <person name="Hoon S."/>
            <person name="Gangu V."/>
            <person name="Roy S.W."/>
            <person name="Irimia M."/>
            <person name="Korzh V."/>
            <person name="Kondrychyn I."/>
            <person name="Lim Z.W."/>
            <person name="Tay B.H."/>
            <person name="Tohari S."/>
            <person name="Kong K.W."/>
            <person name="Ho S."/>
            <person name="Lorente-Galdos B."/>
            <person name="Quilez J."/>
            <person name="Marques-Bonet T."/>
            <person name="Raney B.J."/>
            <person name="Ingham P.W."/>
            <person name="Tay A."/>
            <person name="Hillier L.W."/>
            <person name="Minx P."/>
            <person name="Boehm T."/>
            <person name="Wilson R.K."/>
            <person name="Brenner S."/>
            <person name="Warren W.C."/>
        </authorList>
    </citation>
    <scope>NUCLEOTIDE SEQUENCE [LARGE SCALE GENOMIC DNA]</scope>
</reference>
<name>A0A4W3K8H7_CALMI</name>
<reference evidence="2" key="4">
    <citation type="submission" date="2025-08" db="UniProtKB">
        <authorList>
            <consortium name="Ensembl"/>
        </authorList>
    </citation>
    <scope>IDENTIFICATION</scope>
</reference>
<sequence>MQGRTLILLIFSTNVCATVFPKRNKVLFPSAQRLKRHDRAIPVNTGFHHSEEEMQLLYEFLLGGFNIDDNFHCSLKDKELASMRAAKKFNTIFNDIIPKNITEIRRLTDRISRNTGELKPEDFERIVLTLVYTSYQALRFQGHQKDTWVESLVNIFQILKQDLTMK</sequence>
<keyword evidence="1" id="KW-0732">Signal</keyword>
<dbReference type="AlphaFoldDB" id="A0A4W3K8H7"/>
<gene>
    <name evidence="2" type="primary">LOC103181825</name>
</gene>
<dbReference type="Ensembl" id="ENSCMIT00000049162.1">
    <property type="protein sequence ID" value="ENSCMIP00000048486.1"/>
    <property type="gene ID" value="ENSCMIG00000019821.1"/>
</dbReference>
<reference evidence="3" key="2">
    <citation type="journal article" date="2007" name="PLoS Biol.">
        <title>Survey sequencing and comparative analysis of the elephant shark (Callorhinchus milii) genome.</title>
        <authorList>
            <person name="Venkatesh B."/>
            <person name="Kirkness E.F."/>
            <person name="Loh Y.H."/>
            <person name="Halpern A.L."/>
            <person name="Lee A.P."/>
            <person name="Johnson J."/>
            <person name="Dandona N."/>
            <person name="Viswanathan L.D."/>
            <person name="Tay A."/>
            <person name="Venter J.C."/>
            <person name="Strausberg R.L."/>
            <person name="Brenner S."/>
        </authorList>
    </citation>
    <scope>NUCLEOTIDE SEQUENCE [LARGE SCALE GENOMIC DNA]</scope>
</reference>
<feature type="chain" id="PRO_5021380991" evidence="1">
    <location>
        <begin position="18"/>
        <end position="166"/>
    </location>
</feature>
<dbReference type="GeneID" id="103181825"/>
<protein>
    <submittedName>
        <fullName evidence="2">Family with sequence similarity 180 member A</fullName>
    </submittedName>
</protein>
<organism evidence="2 3">
    <name type="scientific">Callorhinchus milii</name>
    <name type="common">Ghost shark</name>
    <dbReference type="NCBI Taxonomy" id="7868"/>
    <lineage>
        <taxon>Eukaryota</taxon>
        <taxon>Metazoa</taxon>
        <taxon>Chordata</taxon>
        <taxon>Craniata</taxon>
        <taxon>Vertebrata</taxon>
        <taxon>Chondrichthyes</taxon>
        <taxon>Holocephali</taxon>
        <taxon>Chimaeriformes</taxon>
        <taxon>Callorhinchidae</taxon>
        <taxon>Callorhinchus</taxon>
    </lineage>
</organism>
<evidence type="ECO:0000313" key="3">
    <source>
        <dbReference type="Proteomes" id="UP000314986"/>
    </source>
</evidence>
<reference evidence="3" key="1">
    <citation type="journal article" date="2006" name="Science">
        <title>Ancient noncoding elements conserved in the human genome.</title>
        <authorList>
            <person name="Venkatesh B."/>
            <person name="Kirkness E.F."/>
            <person name="Loh Y.H."/>
            <person name="Halpern A.L."/>
            <person name="Lee A.P."/>
            <person name="Johnson J."/>
            <person name="Dandona N."/>
            <person name="Viswanathan L.D."/>
            <person name="Tay A."/>
            <person name="Venter J.C."/>
            <person name="Strausberg R.L."/>
            <person name="Brenner S."/>
        </authorList>
    </citation>
    <scope>NUCLEOTIDE SEQUENCE [LARGE SCALE GENOMIC DNA]</scope>
</reference>
<accession>A0A4W3K8H7</accession>
<dbReference type="Pfam" id="PF15173">
    <property type="entry name" value="FAM180"/>
    <property type="match status" value="1"/>
</dbReference>
<dbReference type="PANTHER" id="PTHR34034:SF2">
    <property type="entry name" value="PROTEIN FAM180A"/>
    <property type="match status" value="1"/>
</dbReference>
<dbReference type="OrthoDB" id="8913792at2759"/>
<dbReference type="InterPro" id="IPR029170">
    <property type="entry name" value="FAM180"/>
</dbReference>
<dbReference type="Proteomes" id="UP000314986">
    <property type="component" value="Unassembled WGS sequence"/>
</dbReference>
<reference evidence="2" key="5">
    <citation type="submission" date="2025-09" db="UniProtKB">
        <authorList>
            <consortium name="Ensembl"/>
        </authorList>
    </citation>
    <scope>IDENTIFICATION</scope>
</reference>
<dbReference type="PANTHER" id="PTHR34034">
    <property type="entry name" value="PROTEIN FAM180A-RELATED"/>
    <property type="match status" value="1"/>
</dbReference>
<keyword evidence="3" id="KW-1185">Reference proteome</keyword>
<dbReference type="RefSeq" id="XP_007896730.1">
    <property type="nucleotide sequence ID" value="XM_007898539.2"/>
</dbReference>
<feature type="signal peptide" evidence="1">
    <location>
        <begin position="1"/>
        <end position="17"/>
    </location>
</feature>